<dbReference type="GO" id="GO:0015424">
    <property type="term" value="F:ABC-type amino acid transporter activity"/>
    <property type="evidence" value="ECO:0007669"/>
    <property type="project" value="InterPro"/>
</dbReference>
<comment type="subcellular location">
    <subcellularLocation>
        <location evidence="1">Cell membrane</location>
        <topology evidence="1">Peripheral membrane protein</topology>
    </subcellularLocation>
</comment>
<dbReference type="PANTHER" id="PTHR43166:SF35">
    <property type="entry name" value="L-CYSTINE IMPORT ATP-BINDING PROTEIN TCYN"/>
    <property type="match status" value="1"/>
</dbReference>
<dbReference type="PROSITE" id="PS50893">
    <property type="entry name" value="ABC_TRANSPORTER_2"/>
    <property type="match status" value="1"/>
</dbReference>
<organism evidence="9 10">
    <name type="scientific">Roseomonas genomospecies 6</name>
    <dbReference type="NCBI Taxonomy" id="214106"/>
    <lineage>
        <taxon>Bacteria</taxon>
        <taxon>Pseudomonadati</taxon>
        <taxon>Pseudomonadota</taxon>
        <taxon>Alphaproteobacteria</taxon>
        <taxon>Acetobacterales</taxon>
        <taxon>Roseomonadaceae</taxon>
        <taxon>Roseomonas</taxon>
    </lineage>
</organism>
<reference evidence="9 10" key="1">
    <citation type="submission" date="2018-07" db="EMBL/GenBank/DDBJ databases">
        <title>Genome sequence of Azospirillum sp. ATCC 49961.</title>
        <authorList>
            <person name="Sant'Anna F.H."/>
            <person name="Baldani J.I."/>
            <person name="Zilli J.E."/>
            <person name="Reis V.M."/>
            <person name="Hartmann A."/>
            <person name="Cruz L."/>
            <person name="de Souza E.M."/>
            <person name="de Oliveira Pedrosa F."/>
            <person name="Passaglia L.M.P."/>
        </authorList>
    </citation>
    <scope>NUCLEOTIDE SEQUENCE [LARGE SCALE GENOMIC DNA]</scope>
    <source>
        <strain evidence="9 10">ATCC 49961</strain>
    </source>
</reference>
<dbReference type="PANTHER" id="PTHR43166">
    <property type="entry name" value="AMINO ACID IMPORT ATP-BINDING PROTEIN"/>
    <property type="match status" value="1"/>
</dbReference>
<dbReference type="InterPro" id="IPR027417">
    <property type="entry name" value="P-loop_NTPase"/>
</dbReference>
<evidence type="ECO:0000256" key="4">
    <source>
        <dbReference type="ARBA" id="ARBA00022475"/>
    </source>
</evidence>
<keyword evidence="5" id="KW-0547">Nucleotide-binding</keyword>
<dbReference type="InterPro" id="IPR017871">
    <property type="entry name" value="ABC_transporter-like_CS"/>
</dbReference>
<evidence type="ECO:0000256" key="1">
    <source>
        <dbReference type="ARBA" id="ARBA00004202"/>
    </source>
</evidence>
<dbReference type="InterPro" id="IPR050086">
    <property type="entry name" value="MetN_ABC_transporter-like"/>
</dbReference>
<comment type="caution">
    <text evidence="9">The sequence shown here is derived from an EMBL/GenBank/DDBJ whole genome shotgun (WGS) entry which is preliminary data.</text>
</comment>
<dbReference type="GO" id="GO:0016887">
    <property type="term" value="F:ATP hydrolysis activity"/>
    <property type="evidence" value="ECO:0007669"/>
    <property type="project" value="InterPro"/>
</dbReference>
<dbReference type="Proteomes" id="UP000480854">
    <property type="component" value="Unassembled WGS sequence"/>
</dbReference>
<dbReference type="InterPro" id="IPR003439">
    <property type="entry name" value="ABC_transporter-like_ATP-bd"/>
</dbReference>
<evidence type="ECO:0000313" key="10">
    <source>
        <dbReference type="Proteomes" id="UP000480854"/>
    </source>
</evidence>
<dbReference type="PROSITE" id="PS00211">
    <property type="entry name" value="ABC_TRANSPORTER_1"/>
    <property type="match status" value="1"/>
</dbReference>
<feature type="domain" description="ABC transporter" evidence="8">
    <location>
        <begin position="15"/>
        <end position="260"/>
    </location>
</feature>
<protein>
    <submittedName>
        <fullName evidence="9">ATP-binding cassette domain-containing protein</fullName>
    </submittedName>
</protein>
<dbReference type="InterPro" id="IPR030679">
    <property type="entry name" value="ABC_ATPase_HisP-typ"/>
</dbReference>
<dbReference type="SUPFAM" id="SSF52540">
    <property type="entry name" value="P-loop containing nucleoside triphosphate hydrolases"/>
    <property type="match status" value="1"/>
</dbReference>
<name>A0A9W7NMJ2_9PROT</name>
<dbReference type="AlphaFoldDB" id="A0A9W7NMJ2"/>
<dbReference type="SMART" id="SM00382">
    <property type="entry name" value="AAA"/>
    <property type="match status" value="1"/>
</dbReference>
<keyword evidence="7" id="KW-0472">Membrane</keyword>
<dbReference type="GO" id="GO:0005524">
    <property type="term" value="F:ATP binding"/>
    <property type="evidence" value="ECO:0007669"/>
    <property type="project" value="UniProtKB-KW"/>
</dbReference>
<comment type="similarity">
    <text evidence="2">Belongs to the ABC transporter superfamily.</text>
</comment>
<keyword evidence="4" id="KW-1003">Cell membrane</keyword>
<keyword evidence="6 9" id="KW-0067">ATP-binding</keyword>
<gene>
    <name evidence="9" type="ORF">DS843_06465</name>
</gene>
<dbReference type="InterPro" id="IPR003593">
    <property type="entry name" value="AAA+_ATPase"/>
</dbReference>
<dbReference type="CDD" id="cd03262">
    <property type="entry name" value="ABC_HisP_GlnQ"/>
    <property type="match status" value="1"/>
</dbReference>
<dbReference type="PIRSF" id="PIRSF039085">
    <property type="entry name" value="ABC_ATPase_HisP"/>
    <property type="match status" value="1"/>
</dbReference>
<dbReference type="Pfam" id="PF00005">
    <property type="entry name" value="ABC_tran"/>
    <property type="match status" value="1"/>
</dbReference>
<keyword evidence="3" id="KW-0813">Transport</keyword>
<dbReference type="OrthoDB" id="9802264at2"/>
<dbReference type="EMBL" id="QOKW01000003">
    <property type="protein sequence ID" value="KAA0683042.1"/>
    <property type="molecule type" value="Genomic_DNA"/>
</dbReference>
<dbReference type="FunFam" id="3.40.50.300:FF:000020">
    <property type="entry name" value="Amino acid ABC transporter ATP-binding component"/>
    <property type="match status" value="1"/>
</dbReference>
<evidence type="ECO:0000256" key="7">
    <source>
        <dbReference type="ARBA" id="ARBA00023136"/>
    </source>
</evidence>
<evidence type="ECO:0000256" key="3">
    <source>
        <dbReference type="ARBA" id="ARBA00022448"/>
    </source>
</evidence>
<sequence>MHRHPPTNPNAPEAVLVENVHKRFGPLEVLKGVSLTAREGDVVTLIGSSGSGKSTLLRCINMLEVPDEGRIVIGGEAIGLKKARGGQTVPADSRQVDRIRTRLGMVFQNFNLWTHMTILENVIEAPVHVLGVPKAEAVDRARMLLDKVGILAKAECYPVQLSGGQQQRAAIARALAMQPKVMLFDEPTSALDPELVGEVLLVIRQLADEGNTMILVTHEMGFAREVASEVVFLHQGRIEEQGPPDRVLVNPESERVRQFLSRHLSGGG</sequence>
<evidence type="ECO:0000256" key="6">
    <source>
        <dbReference type="ARBA" id="ARBA00022840"/>
    </source>
</evidence>
<evidence type="ECO:0000259" key="8">
    <source>
        <dbReference type="PROSITE" id="PS50893"/>
    </source>
</evidence>
<evidence type="ECO:0000256" key="5">
    <source>
        <dbReference type="ARBA" id="ARBA00022741"/>
    </source>
</evidence>
<dbReference type="GO" id="GO:0005886">
    <property type="term" value="C:plasma membrane"/>
    <property type="evidence" value="ECO:0007669"/>
    <property type="project" value="UniProtKB-SubCell"/>
</dbReference>
<dbReference type="RefSeq" id="WP_149468054.1">
    <property type="nucleotide sequence ID" value="NZ_QOKW01000003.1"/>
</dbReference>
<evidence type="ECO:0000313" key="9">
    <source>
        <dbReference type="EMBL" id="KAA0683042.1"/>
    </source>
</evidence>
<keyword evidence="10" id="KW-1185">Reference proteome</keyword>
<proteinExistence type="inferred from homology"/>
<dbReference type="Gene3D" id="3.40.50.300">
    <property type="entry name" value="P-loop containing nucleotide triphosphate hydrolases"/>
    <property type="match status" value="1"/>
</dbReference>
<accession>A0A9W7NMJ2</accession>
<evidence type="ECO:0000256" key="2">
    <source>
        <dbReference type="ARBA" id="ARBA00005417"/>
    </source>
</evidence>